<reference evidence="2 3" key="1">
    <citation type="submission" date="2023-01" db="EMBL/GenBank/DDBJ databases">
        <title>Psychrosphaera sp. nov., isolated from marine algae.</title>
        <authorList>
            <person name="Bayburt H."/>
            <person name="Choi B.J."/>
            <person name="Kim J.M."/>
            <person name="Choi D.G."/>
            <person name="Jeon C.O."/>
        </authorList>
    </citation>
    <scope>NUCLEOTIDE SEQUENCE [LARGE SCALE GENOMIC DNA]</scope>
    <source>
        <strain evidence="2 3">G1-22</strain>
    </source>
</reference>
<dbReference type="EMBL" id="JAQOMS010000002">
    <property type="protein sequence ID" value="MDC2888108.1"/>
    <property type="molecule type" value="Genomic_DNA"/>
</dbReference>
<evidence type="ECO:0000259" key="1">
    <source>
        <dbReference type="SMART" id="SM00228"/>
    </source>
</evidence>
<dbReference type="PIRSF" id="PIRSF016493">
    <property type="entry name" value="Glycyl_aminpptds"/>
    <property type="match status" value="1"/>
</dbReference>
<dbReference type="InterPro" id="IPR041489">
    <property type="entry name" value="PDZ_6"/>
</dbReference>
<feature type="domain" description="PDZ" evidence="1">
    <location>
        <begin position="495"/>
        <end position="563"/>
    </location>
</feature>
<dbReference type="InterPro" id="IPR036034">
    <property type="entry name" value="PDZ_sf"/>
</dbReference>
<name>A0ABT5F9A4_9GAMM</name>
<dbReference type="RefSeq" id="WP_272179821.1">
    <property type="nucleotide sequence ID" value="NZ_JAQOMS010000002.1"/>
</dbReference>
<dbReference type="SUPFAM" id="SSF55486">
    <property type="entry name" value="Metalloproteases ('zincins'), catalytic domain"/>
    <property type="match status" value="1"/>
</dbReference>
<dbReference type="InterPro" id="IPR024191">
    <property type="entry name" value="Peptidase_M61"/>
</dbReference>
<dbReference type="InterPro" id="IPR007963">
    <property type="entry name" value="Peptidase_M61_catalytic"/>
</dbReference>
<dbReference type="Gene3D" id="2.60.40.3650">
    <property type="match status" value="1"/>
</dbReference>
<proteinExistence type="predicted"/>
<keyword evidence="3" id="KW-1185">Reference proteome</keyword>
<dbReference type="InterPro" id="IPR040756">
    <property type="entry name" value="Peptidase_M61_N"/>
</dbReference>
<sequence>MTAVHYHIAIEDPNQHLFAIKIDITPQNSDDIKISLPNWIPGSYMIRDFAKHILDFDVSDAHGKLTHLADSKSGYVIKHNNQPFSISYHVYAFDLSVRKAYLDQEFGFINPASSLFQIDQMADQPCLVTLLPPPIELTLCKDWLPATGLTSTSNKSPFSYGDFSADSYLLLTDYPIMYGDLDIAEFAIDNVPHYLVTVGRHFGELNRVVKDLKPLCEYHAETFGGLPKDLDQYLFMTMVTDTGFGGLEHLNSTALVCSRFDIPNAEQPINEDYTTFLSLCSHEYLHTWNVKRLKPKEFTPYKLNQEVYTEQLWFYEGMTSYFDDLSLVQTGTIPQQQYLDLLAKTFTRIEKGLGQLRQSVTESSYHTWTKFYQQDHTAPDQIVSYYQKGAAIACLVDLVLIQQSQGKQSLRTLMLEAWQLFGKNGIGTTQHDLEHLFLTFLGEQHKDWLTELLYGKSKVELAPLFLRAGIEVNKFTQTDTTQTHGNAITEHKVQNWLGAVTSDKSGNLVVKQLFANSPAEKAGVAVGDELLAIDNIRLTAKNLQVVINSVATPTSTIHYFRKDQLLSRELQLESSPAFLVQLKVKDQAKLDLWLKP</sequence>
<organism evidence="2 3">
    <name type="scientific">Psychrosphaera algicola</name>
    <dbReference type="NCBI Taxonomy" id="3023714"/>
    <lineage>
        <taxon>Bacteria</taxon>
        <taxon>Pseudomonadati</taxon>
        <taxon>Pseudomonadota</taxon>
        <taxon>Gammaproteobacteria</taxon>
        <taxon>Alteromonadales</taxon>
        <taxon>Pseudoalteromonadaceae</taxon>
        <taxon>Psychrosphaera</taxon>
    </lineage>
</organism>
<dbReference type="SMART" id="SM00228">
    <property type="entry name" value="PDZ"/>
    <property type="match status" value="1"/>
</dbReference>
<accession>A0ABT5F9A4</accession>
<dbReference type="Gene3D" id="2.30.42.10">
    <property type="match status" value="1"/>
</dbReference>
<dbReference type="Proteomes" id="UP001528411">
    <property type="component" value="Unassembled WGS sequence"/>
</dbReference>
<evidence type="ECO:0000313" key="2">
    <source>
        <dbReference type="EMBL" id="MDC2888108.1"/>
    </source>
</evidence>
<gene>
    <name evidence="2" type="ORF">PN838_03870</name>
</gene>
<dbReference type="Pfam" id="PF17820">
    <property type="entry name" value="PDZ_6"/>
    <property type="match status" value="1"/>
</dbReference>
<protein>
    <submittedName>
        <fullName evidence="2">PDZ domain-containing protein</fullName>
    </submittedName>
</protein>
<comment type="caution">
    <text evidence="2">The sequence shown here is derived from an EMBL/GenBank/DDBJ whole genome shotgun (WGS) entry which is preliminary data.</text>
</comment>
<dbReference type="Gene3D" id="1.10.390.10">
    <property type="entry name" value="Neutral Protease Domain 2"/>
    <property type="match status" value="1"/>
</dbReference>
<dbReference type="Pfam" id="PF17899">
    <property type="entry name" value="Peptidase_M61_N"/>
    <property type="match status" value="1"/>
</dbReference>
<evidence type="ECO:0000313" key="3">
    <source>
        <dbReference type="Proteomes" id="UP001528411"/>
    </source>
</evidence>
<dbReference type="InterPro" id="IPR001478">
    <property type="entry name" value="PDZ"/>
</dbReference>
<dbReference type="InterPro" id="IPR027268">
    <property type="entry name" value="Peptidase_M4/M1_CTD_sf"/>
</dbReference>
<dbReference type="SUPFAM" id="SSF50156">
    <property type="entry name" value="PDZ domain-like"/>
    <property type="match status" value="1"/>
</dbReference>
<dbReference type="Pfam" id="PF05299">
    <property type="entry name" value="Peptidase_M61"/>
    <property type="match status" value="1"/>
</dbReference>